<organism evidence="4 5">
    <name type="scientific">Helianthus annuus</name>
    <name type="common">Common sunflower</name>
    <dbReference type="NCBI Taxonomy" id="4232"/>
    <lineage>
        <taxon>Eukaryota</taxon>
        <taxon>Viridiplantae</taxon>
        <taxon>Streptophyta</taxon>
        <taxon>Embryophyta</taxon>
        <taxon>Tracheophyta</taxon>
        <taxon>Spermatophyta</taxon>
        <taxon>Magnoliopsida</taxon>
        <taxon>eudicotyledons</taxon>
        <taxon>Gunneridae</taxon>
        <taxon>Pentapetalae</taxon>
        <taxon>asterids</taxon>
        <taxon>campanulids</taxon>
        <taxon>Asterales</taxon>
        <taxon>Asteraceae</taxon>
        <taxon>Asteroideae</taxon>
        <taxon>Heliantheae alliance</taxon>
        <taxon>Heliantheae</taxon>
        <taxon>Helianthus</taxon>
    </lineage>
</organism>
<dbReference type="InterPro" id="IPR001878">
    <property type="entry name" value="Znf_CCHC"/>
</dbReference>
<dbReference type="InterPro" id="IPR045358">
    <property type="entry name" value="Ty3_capsid"/>
</dbReference>
<dbReference type="PANTHER" id="PTHR15503:SF41">
    <property type="entry name" value="NUCLEOTIDYLTRANSFERASE, RIBONUCLEASE H"/>
    <property type="match status" value="1"/>
</dbReference>
<dbReference type="PANTHER" id="PTHR15503">
    <property type="entry name" value="LDOC1 RELATED"/>
    <property type="match status" value="1"/>
</dbReference>
<dbReference type="Pfam" id="PF19259">
    <property type="entry name" value="Ty3_capsid"/>
    <property type="match status" value="1"/>
</dbReference>
<dbReference type="InterPro" id="IPR036875">
    <property type="entry name" value="Znf_CCHC_sf"/>
</dbReference>
<dbReference type="AlphaFoldDB" id="A0A9K3JI93"/>
<dbReference type="GO" id="GO:0003676">
    <property type="term" value="F:nucleic acid binding"/>
    <property type="evidence" value="ECO:0007669"/>
    <property type="project" value="InterPro"/>
</dbReference>
<protein>
    <submittedName>
        <fullName evidence="4">Transcription factor interactor and regulator CCHC(Zn) family</fullName>
    </submittedName>
</protein>
<proteinExistence type="predicted"/>
<dbReference type="PROSITE" id="PS50158">
    <property type="entry name" value="ZF_CCHC"/>
    <property type="match status" value="2"/>
</dbReference>
<feature type="domain" description="CCHC-type" evidence="3">
    <location>
        <begin position="288"/>
        <end position="303"/>
    </location>
</feature>
<dbReference type="EMBL" id="MNCJ02000318">
    <property type="protein sequence ID" value="KAF5815968.1"/>
    <property type="molecule type" value="Genomic_DNA"/>
</dbReference>
<keyword evidence="1" id="KW-0863">Zinc-finger</keyword>
<dbReference type="InterPro" id="IPR032567">
    <property type="entry name" value="RTL1-rel"/>
</dbReference>
<dbReference type="Gene3D" id="4.10.60.10">
    <property type="entry name" value="Zinc finger, CCHC-type"/>
    <property type="match status" value="1"/>
</dbReference>
<feature type="compositionally biased region" description="Basic and acidic residues" evidence="2">
    <location>
        <begin position="253"/>
        <end position="263"/>
    </location>
</feature>
<reference evidence="4" key="1">
    <citation type="journal article" date="2017" name="Nature">
        <title>The sunflower genome provides insights into oil metabolism, flowering and Asterid evolution.</title>
        <authorList>
            <person name="Badouin H."/>
            <person name="Gouzy J."/>
            <person name="Grassa C.J."/>
            <person name="Murat F."/>
            <person name="Staton S.E."/>
            <person name="Cottret L."/>
            <person name="Lelandais-Briere C."/>
            <person name="Owens G.L."/>
            <person name="Carrere S."/>
            <person name="Mayjonade B."/>
            <person name="Legrand L."/>
            <person name="Gill N."/>
            <person name="Kane N.C."/>
            <person name="Bowers J.E."/>
            <person name="Hubner S."/>
            <person name="Bellec A."/>
            <person name="Berard A."/>
            <person name="Berges H."/>
            <person name="Blanchet N."/>
            <person name="Boniface M.C."/>
            <person name="Brunel D."/>
            <person name="Catrice O."/>
            <person name="Chaidir N."/>
            <person name="Claudel C."/>
            <person name="Donnadieu C."/>
            <person name="Faraut T."/>
            <person name="Fievet G."/>
            <person name="Helmstetter N."/>
            <person name="King M."/>
            <person name="Knapp S.J."/>
            <person name="Lai Z."/>
            <person name="Le Paslier M.C."/>
            <person name="Lippi Y."/>
            <person name="Lorenzon L."/>
            <person name="Mandel J.R."/>
            <person name="Marage G."/>
            <person name="Marchand G."/>
            <person name="Marquand E."/>
            <person name="Bret-Mestries E."/>
            <person name="Morien E."/>
            <person name="Nambeesan S."/>
            <person name="Nguyen T."/>
            <person name="Pegot-Espagnet P."/>
            <person name="Pouilly N."/>
            <person name="Raftis F."/>
            <person name="Sallet E."/>
            <person name="Schiex T."/>
            <person name="Thomas J."/>
            <person name="Vandecasteele C."/>
            <person name="Vares D."/>
            <person name="Vear F."/>
            <person name="Vautrin S."/>
            <person name="Crespi M."/>
            <person name="Mangin B."/>
            <person name="Burke J.M."/>
            <person name="Salse J."/>
            <person name="Munos S."/>
            <person name="Vincourt P."/>
            <person name="Rieseberg L.H."/>
            <person name="Langlade N.B."/>
        </authorList>
    </citation>
    <scope>NUCLEOTIDE SEQUENCE</scope>
    <source>
        <tissue evidence="4">Leaves</tissue>
    </source>
</reference>
<dbReference type="Pfam" id="PF00098">
    <property type="entry name" value="zf-CCHC"/>
    <property type="match status" value="1"/>
</dbReference>
<accession>A0A9K3JI93</accession>
<dbReference type="GO" id="GO:0008270">
    <property type="term" value="F:zinc ion binding"/>
    <property type="evidence" value="ECO:0007669"/>
    <property type="project" value="UniProtKB-KW"/>
</dbReference>
<evidence type="ECO:0000313" key="4">
    <source>
        <dbReference type="EMBL" id="KAF5815968.1"/>
    </source>
</evidence>
<feature type="domain" description="CCHC-type" evidence="3">
    <location>
        <begin position="308"/>
        <end position="323"/>
    </location>
</feature>
<evidence type="ECO:0000313" key="5">
    <source>
        <dbReference type="Proteomes" id="UP000215914"/>
    </source>
</evidence>
<keyword evidence="1" id="KW-0479">Metal-binding</keyword>
<keyword evidence="5" id="KW-1185">Reference proteome</keyword>
<keyword evidence="1" id="KW-0862">Zinc</keyword>
<feature type="region of interest" description="Disordered" evidence="2">
    <location>
        <begin position="229"/>
        <end position="266"/>
    </location>
</feature>
<dbReference type="Proteomes" id="UP000215914">
    <property type="component" value="Unassembled WGS sequence"/>
</dbReference>
<dbReference type="SUPFAM" id="SSF57756">
    <property type="entry name" value="Retrovirus zinc finger-like domains"/>
    <property type="match status" value="1"/>
</dbReference>
<reference evidence="4" key="2">
    <citation type="submission" date="2020-06" db="EMBL/GenBank/DDBJ databases">
        <title>Helianthus annuus Genome sequencing and assembly Release 2.</title>
        <authorList>
            <person name="Gouzy J."/>
            <person name="Langlade N."/>
            <person name="Munos S."/>
        </authorList>
    </citation>
    <scope>NUCLEOTIDE SEQUENCE</scope>
    <source>
        <tissue evidence="4">Leaves</tissue>
    </source>
</reference>
<comment type="caution">
    <text evidence="4">The sequence shown here is derived from an EMBL/GenBank/DDBJ whole genome shotgun (WGS) entry which is preliminary data.</text>
</comment>
<gene>
    <name evidence="4" type="ORF">HanXRQr2_Chr03g0129091</name>
</gene>
<evidence type="ECO:0000256" key="2">
    <source>
        <dbReference type="SAM" id="MobiDB-lite"/>
    </source>
</evidence>
<dbReference type="SMART" id="SM00343">
    <property type="entry name" value="ZnF_C2HC"/>
    <property type="match status" value="2"/>
</dbReference>
<name>A0A9K3JI93_HELAN</name>
<evidence type="ECO:0000256" key="1">
    <source>
        <dbReference type="PROSITE-ProRule" id="PRU00047"/>
    </source>
</evidence>
<feature type="compositionally biased region" description="Basic and acidic residues" evidence="2">
    <location>
        <begin position="229"/>
        <end position="241"/>
    </location>
</feature>
<evidence type="ECO:0000259" key="3">
    <source>
        <dbReference type="PROSITE" id="PS50158"/>
    </source>
</evidence>
<sequence>MISDEVTKAIDANVSRLAQEVEGQVLSTVENMVTSKVEELKEMITGIQGKKEARRCTYKDFMACKPTTFNGEIDPIECQRWIANMEGVFIRSHCDKEDQVMFATGQLMRRAKDWWDSYSKEIGENRVQTLTWQEFKQPFIKYHCPQSAVDRIQEDFLRLRQRDESVNEITNTFLDQLKFCEEIVGTERKKIIRYHGMLKAEIREFITPSKCETLDEIIDLARDREIEIKRQDERGEKRQVEKGSTQGSSKKPKTQDQGKKEASKGGFPRCKTCGKPHSGECLLGRKGCYNCGQEGHPYYNCPNPKRVCYNCNESGHVKADCPKLKIDFF</sequence>
<dbReference type="Gramene" id="mRNA:HanXRQr2_Chr03g0129091">
    <property type="protein sequence ID" value="CDS:HanXRQr2_Chr03g0129091.1"/>
    <property type="gene ID" value="HanXRQr2_Chr03g0129091"/>
</dbReference>